<dbReference type="Proteomes" id="UP001054945">
    <property type="component" value="Unassembled WGS sequence"/>
</dbReference>
<accession>A0AAV4QFY0</accession>
<dbReference type="EMBL" id="BPLR01006272">
    <property type="protein sequence ID" value="GIY08623.1"/>
    <property type="molecule type" value="Genomic_DNA"/>
</dbReference>
<keyword evidence="2" id="KW-1185">Reference proteome</keyword>
<reference evidence="1 2" key="1">
    <citation type="submission" date="2021-06" db="EMBL/GenBank/DDBJ databases">
        <title>Caerostris extrusa draft genome.</title>
        <authorList>
            <person name="Kono N."/>
            <person name="Arakawa K."/>
        </authorList>
    </citation>
    <scope>NUCLEOTIDE SEQUENCE [LARGE SCALE GENOMIC DNA]</scope>
</reference>
<comment type="caution">
    <text evidence="1">The sequence shown here is derived from an EMBL/GenBank/DDBJ whole genome shotgun (WGS) entry which is preliminary data.</text>
</comment>
<name>A0AAV4QFY0_CAEEX</name>
<protein>
    <submittedName>
        <fullName evidence="1">Uncharacterized protein</fullName>
    </submittedName>
</protein>
<evidence type="ECO:0000313" key="2">
    <source>
        <dbReference type="Proteomes" id="UP001054945"/>
    </source>
</evidence>
<evidence type="ECO:0000313" key="1">
    <source>
        <dbReference type="EMBL" id="GIY08623.1"/>
    </source>
</evidence>
<gene>
    <name evidence="1" type="ORF">CEXT_576261</name>
</gene>
<proteinExistence type="predicted"/>
<organism evidence="1 2">
    <name type="scientific">Caerostris extrusa</name>
    <name type="common">Bark spider</name>
    <name type="synonym">Caerostris bankana</name>
    <dbReference type="NCBI Taxonomy" id="172846"/>
    <lineage>
        <taxon>Eukaryota</taxon>
        <taxon>Metazoa</taxon>
        <taxon>Ecdysozoa</taxon>
        <taxon>Arthropoda</taxon>
        <taxon>Chelicerata</taxon>
        <taxon>Arachnida</taxon>
        <taxon>Araneae</taxon>
        <taxon>Araneomorphae</taxon>
        <taxon>Entelegynae</taxon>
        <taxon>Araneoidea</taxon>
        <taxon>Araneidae</taxon>
        <taxon>Caerostris</taxon>
    </lineage>
</organism>
<sequence length="75" mass="8577">MALQRNSDTVESRGLEFLIEIQSFPKIAFASDFPQGTSKNKFNLTNRRLTFIFLFLLYAFRDEGCVYGGSSDLSR</sequence>
<dbReference type="AlphaFoldDB" id="A0AAV4QFY0"/>